<sequence>MQVKTIPTCYVSHRWTMQGRIAFPYERGNNAEVWSEQMDRFHDLRKKANLALFRASRSVDVTERLLKVFDDVTHEDIENHDSTEDTSFGSLPAYFSGVYQPSTSKVLDPKKIVSRGARLLKKRWRPHTEAWKTNWQSKEIHYIGQL</sequence>
<organism evidence="1">
    <name type="scientific">Arundo donax</name>
    <name type="common">Giant reed</name>
    <name type="synonym">Donax arundinaceus</name>
    <dbReference type="NCBI Taxonomy" id="35708"/>
    <lineage>
        <taxon>Eukaryota</taxon>
        <taxon>Viridiplantae</taxon>
        <taxon>Streptophyta</taxon>
        <taxon>Embryophyta</taxon>
        <taxon>Tracheophyta</taxon>
        <taxon>Spermatophyta</taxon>
        <taxon>Magnoliopsida</taxon>
        <taxon>Liliopsida</taxon>
        <taxon>Poales</taxon>
        <taxon>Poaceae</taxon>
        <taxon>PACMAD clade</taxon>
        <taxon>Arundinoideae</taxon>
        <taxon>Arundineae</taxon>
        <taxon>Arundo</taxon>
    </lineage>
</organism>
<reference evidence="1" key="1">
    <citation type="submission" date="2014-09" db="EMBL/GenBank/DDBJ databases">
        <authorList>
            <person name="Magalhaes I.L.F."/>
            <person name="Oliveira U."/>
            <person name="Santos F.R."/>
            <person name="Vidigal T.H.D.A."/>
            <person name="Brescovit A.D."/>
            <person name="Santos A.J."/>
        </authorList>
    </citation>
    <scope>NUCLEOTIDE SEQUENCE</scope>
    <source>
        <tissue evidence="1">Shoot tissue taken approximately 20 cm above the soil surface</tissue>
    </source>
</reference>
<accession>A0A0A9EW56</accession>
<dbReference type="EMBL" id="GBRH01194697">
    <property type="protein sequence ID" value="JAE03199.1"/>
    <property type="molecule type" value="Transcribed_RNA"/>
</dbReference>
<protein>
    <submittedName>
        <fullName evidence="1">Uncharacterized protein</fullName>
    </submittedName>
</protein>
<proteinExistence type="predicted"/>
<dbReference type="AlphaFoldDB" id="A0A0A9EW56"/>
<evidence type="ECO:0000313" key="1">
    <source>
        <dbReference type="EMBL" id="JAE03199.1"/>
    </source>
</evidence>
<reference evidence="1" key="2">
    <citation type="journal article" date="2015" name="Data Brief">
        <title>Shoot transcriptome of the giant reed, Arundo donax.</title>
        <authorList>
            <person name="Barrero R.A."/>
            <person name="Guerrero F.D."/>
            <person name="Moolhuijzen P."/>
            <person name="Goolsby J.A."/>
            <person name="Tidwell J."/>
            <person name="Bellgard S.E."/>
            <person name="Bellgard M.I."/>
        </authorList>
    </citation>
    <scope>NUCLEOTIDE SEQUENCE</scope>
    <source>
        <tissue evidence="1">Shoot tissue taken approximately 20 cm above the soil surface</tissue>
    </source>
</reference>
<name>A0A0A9EW56_ARUDO</name>